<sequence>MSTLGTACIPYNDSSHMIDDDDDEEEENEIFLPNNESILNSPAPAPAPNSVMEEEEACWSESKYFPNVLEEVESCDNKENSNNITSTCTPIGGWKKRIFGSSVSVKARASEIENKLPSAPYDLLGEEIPQAASPVKSSNQTSNVDCSSNNRISLASTASSPSSLLSPEPTIDLGALGKSLGISSQYNLKEDAPTYSESEFQLKLAAAVESHQESRVTEALQKASLEHEASMKKIQDEHACEIDEMIKSLDALEKDYEAKLVQKDAIISAVGAQVVEFNALKENNKKLEEQLKSQNERLASEMISMEQMVKQHRAQLEEESVKRLKAVEKMKSDMRRAAEEQFAEANKHYLKLKYDYKIALEENKKISRELRGKMNLTETNESNWKAKEASLNAQIAKLKAEQADLELGKASEAKQYLGQINSLRAKNQVLVAEVDELKDNFSGANSNLSSLRGSVINLTKENEELKNICEELMQTLEQSQS</sequence>
<keyword evidence="1" id="KW-0175">Coiled coil</keyword>
<feature type="coiled-coil region" evidence="1">
    <location>
        <begin position="235"/>
        <end position="315"/>
    </location>
</feature>
<accession>A0A7S0K9E7</accession>
<gene>
    <name evidence="3" type="ORF">LDAN0322_LOCUS461</name>
</gene>
<name>A0A7S0K9E7_9STRA</name>
<dbReference type="AlphaFoldDB" id="A0A7S0K9E7"/>
<feature type="coiled-coil region" evidence="1">
    <location>
        <begin position="381"/>
        <end position="478"/>
    </location>
</feature>
<dbReference type="EMBL" id="HBEU01000695">
    <property type="protein sequence ID" value="CAD8574317.1"/>
    <property type="molecule type" value="Transcribed_RNA"/>
</dbReference>
<evidence type="ECO:0000256" key="2">
    <source>
        <dbReference type="SAM" id="MobiDB-lite"/>
    </source>
</evidence>
<evidence type="ECO:0000313" key="3">
    <source>
        <dbReference type="EMBL" id="CAD8574317.1"/>
    </source>
</evidence>
<proteinExistence type="predicted"/>
<feature type="region of interest" description="Disordered" evidence="2">
    <location>
        <begin position="1"/>
        <end position="26"/>
    </location>
</feature>
<organism evidence="3">
    <name type="scientific">Leptocylindrus aporus</name>
    <dbReference type="NCBI Taxonomy" id="1398097"/>
    <lineage>
        <taxon>Eukaryota</taxon>
        <taxon>Sar</taxon>
        <taxon>Stramenopiles</taxon>
        <taxon>Ochrophyta</taxon>
        <taxon>Bacillariophyta</taxon>
        <taxon>Coscinodiscophyceae</taxon>
        <taxon>Chaetocerotophycidae</taxon>
        <taxon>Leptocylindrales</taxon>
        <taxon>Leptocylindraceae</taxon>
        <taxon>Leptocylindrus</taxon>
    </lineage>
</organism>
<reference evidence="3" key="1">
    <citation type="submission" date="2021-01" db="EMBL/GenBank/DDBJ databases">
        <authorList>
            <person name="Corre E."/>
            <person name="Pelletier E."/>
            <person name="Niang G."/>
            <person name="Scheremetjew M."/>
            <person name="Finn R."/>
            <person name="Kale V."/>
            <person name="Holt S."/>
            <person name="Cochrane G."/>
            <person name="Meng A."/>
            <person name="Brown T."/>
            <person name="Cohen L."/>
        </authorList>
    </citation>
    <scope>NUCLEOTIDE SEQUENCE</scope>
    <source>
        <strain evidence="3">B651</strain>
    </source>
</reference>
<protein>
    <submittedName>
        <fullName evidence="3">Uncharacterized protein</fullName>
    </submittedName>
</protein>
<evidence type="ECO:0000256" key="1">
    <source>
        <dbReference type="SAM" id="Coils"/>
    </source>
</evidence>